<dbReference type="GO" id="GO:0004075">
    <property type="term" value="F:biotin carboxylase activity"/>
    <property type="evidence" value="ECO:0007669"/>
    <property type="project" value="UniProtKB-EC"/>
</dbReference>
<dbReference type="InterPro" id="IPR011764">
    <property type="entry name" value="Biotin_carboxylation_dom"/>
</dbReference>
<keyword evidence="4 7" id="KW-0547">Nucleotide-binding</keyword>
<proteinExistence type="predicted"/>
<evidence type="ECO:0000313" key="11">
    <source>
        <dbReference type="Proteomes" id="UP000018680"/>
    </source>
</evidence>
<feature type="domain" description="Biotin carboxylation" evidence="9">
    <location>
        <begin position="1"/>
        <end position="414"/>
    </location>
</feature>
<dbReference type="PATRIC" id="fig|1307761.3.peg.1107"/>
<dbReference type="NCBIfam" id="NF006367">
    <property type="entry name" value="PRK08591.1"/>
    <property type="match status" value="1"/>
</dbReference>
<comment type="function">
    <text evidence="1">This protein is a component of the acetyl coenzyme A carboxylase complex; first, biotin carboxylase catalyzes the carboxylation of the carrier protein and then the transcarboxylase transfers the carboxyl group to form malonyl-CoA.</text>
</comment>
<dbReference type="InterPro" id="IPR016185">
    <property type="entry name" value="PreATP-grasp_dom_sf"/>
</dbReference>
<dbReference type="AlphaFoldDB" id="V5WFE7"/>
<protein>
    <recommendedName>
        <fullName evidence="2">biotin carboxylase</fullName>
        <ecNumber evidence="2">6.3.4.14</ecNumber>
    </recommendedName>
</protein>
<evidence type="ECO:0000256" key="4">
    <source>
        <dbReference type="ARBA" id="ARBA00022741"/>
    </source>
</evidence>
<dbReference type="Gene3D" id="3.30.470.20">
    <property type="entry name" value="ATP-grasp fold, B domain"/>
    <property type="match status" value="1"/>
</dbReference>
<dbReference type="InterPro" id="IPR005479">
    <property type="entry name" value="CPAse_ATP-bd"/>
</dbReference>
<dbReference type="FunFam" id="3.30.1490.20:FF:000018">
    <property type="entry name" value="Biotin carboxylase"/>
    <property type="match status" value="1"/>
</dbReference>
<evidence type="ECO:0000256" key="2">
    <source>
        <dbReference type="ARBA" id="ARBA00013263"/>
    </source>
</evidence>
<dbReference type="PROSITE" id="PS00867">
    <property type="entry name" value="CPSASE_2"/>
    <property type="match status" value="1"/>
</dbReference>
<dbReference type="PROSITE" id="PS00866">
    <property type="entry name" value="CPSASE_1"/>
    <property type="match status" value="1"/>
</dbReference>
<dbReference type="InterPro" id="IPR005481">
    <property type="entry name" value="BC-like_N"/>
</dbReference>
<dbReference type="HOGENOM" id="CLU_000395_3_2_12"/>
<dbReference type="SUPFAM" id="SSF56059">
    <property type="entry name" value="Glutathione synthetase ATP-binding domain-like"/>
    <property type="match status" value="1"/>
</dbReference>
<dbReference type="eggNOG" id="COG0439">
    <property type="taxonomic scope" value="Bacteria"/>
</dbReference>
<feature type="domain" description="ATP-grasp" evidence="8">
    <location>
        <begin position="97"/>
        <end position="293"/>
    </location>
</feature>
<evidence type="ECO:0000259" key="9">
    <source>
        <dbReference type="PROSITE" id="PS50979"/>
    </source>
</evidence>
<dbReference type="Pfam" id="PF02786">
    <property type="entry name" value="CPSase_L_D2"/>
    <property type="match status" value="1"/>
</dbReference>
<dbReference type="SMART" id="SM00878">
    <property type="entry name" value="Biotin_carb_C"/>
    <property type="match status" value="1"/>
</dbReference>
<evidence type="ECO:0000256" key="5">
    <source>
        <dbReference type="ARBA" id="ARBA00022840"/>
    </source>
</evidence>
<gene>
    <name evidence="10" type="ORF">L21SP2_1112</name>
</gene>
<dbReference type="InterPro" id="IPR005482">
    <property type="entry name" value="Biotin_COase_C"/>
</dbReference>
<dbReference type="InterPro" id="IPR051602">
    <property type="entry name" value="ACC_Biotin_Carboxylase"/>
</dbReference>
<comment type="catalytic activity">
    <reaction evidence="6">
        <text>N(6)-biotinyl-L-lysyl-[protein] + hydrogencarbonate + ATP = N(6)-carboxybiotinyl-L-lysyl-[protein] + ADP + phosphate + H(+)</text>
        <dbReference type="Rhea" id="RHEA:13501"/>
        <dbReference type="Rhea" id="RHEA-COMP:10505"/>
        <dbReference type="Rhea" id="RHEA-COMP:10506"/>
        <dbReference type="ChEBI" id="CHEBI:15378"/>
        <dbReference type="ChEBI" id="CHEBI:17544"/>
        <dbReference type="ChEBI" id="CHEBI:30616"/>
        <dbReference type="ChEBI" id="CHEBI:43474"/>
        <dbReference type="ChEBI" id="CHEBI:83144"/>
        <dbReference type="ChEBI" id="CHEBI:83145"/>
        <dbReference type="ChEBI" id="CHEBI:456216"/>
        <dbReference type="EC" id="6.3.4.14"/>
    </reaction>
</comment>
<evidence type="ECO:0000256" key="7">
    <source>
        <dbReference type="PROSITE-ProRule" id="PRU00409"/>
    </source>
</evidence>
<dbReference type="EMBL" id="CP006939">
    <property type="protein sequence ID" value="AHC14517.1"/>
    <property type="molecule type" value="Genomic_DNA"/>
</dbReference>
<dbReference type="PROSITE" id="PS50979">
    <property type="entry name" value="BC"/>
    <property type="match status" value="1"/>
</dbReference>
<evidence type="ECO:0000313" key="10">
    <source>
        <dbReference type="EMBL" id="AHC14517.1"/>
    </source>
</evidence>
<dbReference type="Pfam" id="PF00289">
    <property type="entry name" value="Biotin_carb_N"/>
    <property type="match status" value="1"/>
</dbReference>
<keyword evidence="11" id="KW-1185">Reference proteome</keyword>
<dbReference type="KEGG" id="slr:L21SP2_1112"/>
<reference evidence="10 11" key="1">
    <citation type="journal article" date="2015" name="Stand. Genomic Sci.">
        <title>Complete genome sequence and description of Salinispira pacifica gen. nov., sp. nov., a novel spirochaete isolated form a hypersaline microbial mat.</title>
        <authorList>
            <person name="Ben Hania W."/>
            <person name="Joseph M."/>
            <person name="Schumann P."/>
            <person name="Bunk B."/>
            <person name="Fiebig A."/>
            <person name="Sproer C."/>
            <person name="Klenk H.P."/>
            <person name="Fardeau M.L."/>
            <person name="Spring S."/>
        </authorList>
    </citation>
    <scope>NUCLEOTIDE SEQUENCE [LARGE SCALE GENOMIC DNA]</scope>
    <source>
        <strain evidence="10 11">L21-RPul-D2</strain>
    </source>
</reference>
<dbReference type="PROSITE" id="PS50975">
    <property type="entry name" value="ATP_GRASP"/>
    <property type="match status" value="1"/>
</dbReference>
<dbReference type="EC" id="6.3.4.14" evidence="2"/>
<accession>V5WFE7</accession>
<name>V5WFE7_9SPIO</name>
<dbReference type="InterPro" id="IPR011761">
    <property type="entry name" value="ATP-grasp"/>
</dbReference>
<organism evidence="10 11">
    <name type="scientific">Salinispira pacifica</name>
    <dbReference type="NCBI Taxonomy" id="1307761"/>
    <lineage>
        <taxon>Bacteria</taxon>
        <taxon>Pseudomonadati</taxon>
        <taxon>Spirochaetota</taxon>
        <taxon>Spirochaetia</taxon>
        <taxon>Spirochaetales</taxon>
        <taxon>Spirochaetaceae</taxon>
        <taxon>Salinispira</taxon>
    </lineage>
</organism>
<dbReference type="GO" id="GO:0005524">
    <property type="term" value="F:ATP binding"/>
    <property type="evidence" value="ECO:0007669"/>
    <property type="project" value="UniProtKB-UniRule"/>
</dbReference>
<keyword evidence="3 10" id="KW-0436">Ligase</keyword>
<dbReference type="PANTHER" id="PTHR48095:SF2">
    <property type="entry name" value="BIOTIN CARBOXYLASE, CHLOROPLASTIC"/>
    <property type="match status" value="1"/>
</dbReference>
<dbReference type="SUPFAM" id="SSF51246">
    <property type="entry name" value="Rudiment single hybrid motif"/>
    <property type="match status" value="1"/>
</dbReference>
<dbReference type="SUPFAM" id="SSF52440">
    <property type="entry name" value="PreATP-grasp domain"/>
    <property type="match status" value="1"/>
</dbReference>
<keyword evidence="5 7" id="KW-0067">ATP-binding</keyword>
<dbReference type="STRING" id="1307761.L21SP2_1112"/>
<sequence length="417" mass="45328">MGITSIVVYSEADAHSLPVRLADKAVCIGPPPSSSSYLKMENLISAAVLSGADAVHPGVGFLSENANFAREVEKAGLIWIGPHPDTIARMGDKVQAKLTAKQYGVPVIPGLEGSVEDPEAAKKAADEMGYPVIIKAASGGGGKGMRIVRDPEDFIGTLRIASSEAQASFNDGTVYLEKYLENPRHVEIQILGDSHGNVVHLGERDCSCQENHQKLVEESPSTVVTPEMRKNMGEDAVRLFKGLEYCGAGTIEFLVTEGAYYFMEVNARVQVEHPVTEMVTGVDIIMEQIRVASGLELGIRQENVRLDGYAVECRVNAKAPGKISDYLPPGGYGVRVESFLYNGYSVSPFYDSMVAKVICYAQTRDEGLDRMNRVLDELILVGIPTNIDIQKKIINSKIFRSGEYGTDVLTHILAEED</sequence>
<dbReference type="Proteomes" id="UP000018680">
    <property type="component" value="Chromosome"/>
</dbReference>
<evidence type="ECO:0000256" key="6">
    <source>
        <dbReference type="ARBA" id="ARBA00048600"/>
    </source>
</evidence>
<dbReference type="PANTHER" id="PTHR48095">
    <property type="entry name" value="PYRUVATE CARBOXYLASE SUBUNIT A"/>
    <property type="match status" value="1"/>
</dbReference>
<dbReference type="Pfam" id="PF02785">
    <property type="entry name" value="Biotin_carb_C"/>
    <property type="match status" value="1"/>
</dbReference>
<dbReference type="GO" id="GO:0046872">
    <property type="term" value="F:metal ion binding"/>
    <property type="evidence" value="ECO:0007669"/>
    <property type="project" value="InterPro"/>
</dbReference>
<evidence type="ECO:0000259" key="8">
    <source>
        <dbReference type="PROSITE" id="PS50975"/>
    </source>
</evidence>
<evidence type="ECO:0000256" key="3">
    <source>
        <dbReference type="ARBA" id="ARBA00022598"/>
    </source>
</evidence>
<evidence type="ECO:0000256" key="1">
    <source>
        <dbReference type="ARBA" id="ARBA00003761"/>
    </source>
</evidence>
<dbReference type="InterPro" id="IPR011054">
    <property type="entry name" value="Rudment_hybrid_motif"/>
</dbReference>